<name>A0A5R9BJW4_9MICC</name>
<comment type="caution">
    <text evidence="1">The sequence shown here is derived from an EMBL/GenBank/DDBJ whole genome shotgun (WGS) entry which is preliminary data.</text>
</comment>
<protein>
    <submittedName>
        <fullName evidence="1">Uncharacterized protein</fullName>
    </submittedName>
</protein>
<dbReference type="RefSeq" id="WP_138251623.1">
    <property type="nucleotide sequence ID" value="NZ_VAVZ01000002.1"/>
</dbReference>
<evidence type="ECO:0000313" key="1">
    <source>
        <dbReference type="EMBL" id="TLQ00998.1"/>
    </source>
</evidence>
<dbReference type="AlphaFoldDB" id="A0A5R9BJW4"/>
<reference evidence="1 2" key="1">
    <citation type="submission" date="2019-05" db="EMBL/GenBank/DDBJ databases">
        <title>Nesterenkonia sp. GY074 isolated from the Southern Atlantic Ocean.</title>
        <authorList>
            <person name="Zhang G."/>
        </authorList>
    </citation>
    <scope>NUCLEOTIDE SEQUENCE [LARGE SCALE GENOMIC DNA]</scope>
    <source>
        <strain evidence="1 2">GY074</strain>
    </source>
</reference>
<dbReference type="Proteomes" id="UP000310458">
    <property type="component" value="Unassembled WGS sequence"/>
</dbReference>
<organism evidence="1 2">
    <name type="scientific">Nesterenkonia salmonea</name>
    <dbReference type="NCBI Taxonomy" id="1804987"/>
    <lineage>
        <taxon>Bacteria</taxon>
        <taxon>Bacillati</taxon>
        <taxon>Actinomycetota</taxon>
        <taxon>Actinomycetes</taxon>
        <taxon>Micrococcales</taxon>
        <taxon>Micrococcaceae</taxon>
        <taxon>Nesterenkonia</taxon>
    </lineage>
</organism>
<accession>A0A5R9BJW4</accession>
<keyword evidence="2" id="KW-1185">Reference proteome</keyword>
<gene>
    <name evidence="1" type="ORF">FEF26_00725</name>
</gene>
<evidence type="ECO:0000313" key="2">
    <source>
        <dbReference type="Proteomes" id="UP000310458"/>
    </source>
</evidence>
<dbReference type="EMBL" id="VAVZ01000002">
    <property type="protein sequence ID" value="TLQ00998.1"/>
    <property type="molecule type" value="Genomic_DNA"/>
</dbReference>
<dbReference type="OrthoDB" id="5498371at2"/>
<proteinExistence type="predicted"/>
<sequence length="232" mass="26130">MPDDALPFSSWPTWMKDQHRTFMEQLVDQPANSAWIGVASVDNILGRNGTRTLRRDGQVALLGDDPENEVFVWKPEKTSWAPELWISPTRRDYRSVYARFIEGYWPGSNIDDAPHHVDHLFPKEPAVLGGLSHVRLLAIPKRSNVSAGTFEKQMTAKNHSQGPRTKQTRMATLYSLAKAMGYVGYAGLKTLEGRRRIAAALMQALREAGAPKEIVESRYDEALLVEVLDCLR</sequence>